<dbReference type="Pfam" id="PF05402">
    <property type="entry name" value="PqqD"/>
    <property type="match status" value="1"/>
</dbReference>
<sequence length="92" mass="9889">MSQDYNVARNAGLLEAEVDGELLGLHVDKGACYGFNPTATRVWALIETPTTLTALCETLAQEFAVDPADAQPDVLAMLRDLEREGLVTLTPA</sequence>
<dbReference type="Proteomes" id="UP001055580">
    <property type="component" value="Chromosome"/>
</dbReference>
<dbReference type="EMBL" id="CP098401">
    <property type="protein sequence ID" value="URW76682.1"/>
    <property type="molecule type" value="Genomic_DNA"/>
</dbReference>
<protein>
    <submittedName>
        <fullName evidence="1">PqqD family protein</fullName>
    </submittedName>
</protein>
<dbReference type="Gene3D" id="1.10.10.1150">
    <property type="entry name" value="Coenzyme PQQ synthesis protein D (PqqD)"/>
    <property type="match status" value="1"/>
</dbReference>
<reference evidence="1" key="1">
    <citation type="submission" date="2022-05" db="EMBL/GenBank/DDBJ databases">
        <title>Sphingomonas sp. strain RMG20 Genome sequencing and assembly.</title>
        <authorList>
            <person name="Kim I."/>
        </authorList>
    </citation>
    <scope>NUCLEOTIDE SEQUENCE</scope>
    <source>
        <strain evidence="1">RMG20</strain>
    </source>
</reference>
<proteinExistence type="predicted"/>
<evidence type="ECO:0000313" key="2">
    <source>
        <dbReference type="Proteomes" id="UP001055580"/>
    </source>
</evidence>
<dbReference type="InterPro" id="IPR008792">
    <property type="entry name" value="PQQD"/>
</dbReference>
<accession>A0ABY4TWC2</accession>
<dbReference type="InterPro" id="IPR041881">
    <property type="entry name" value="PqqD_sf"/>
</dbReference>
<dbReference type="RefSeq" id="WP_250754306.1">
    <property type="nucleotide sequence ID" value="NZ_CP098401.1"/>
</dbReference>
<name>A0ABY4TWC2_9SPHN</name>
<evidence type="ECO:0000313" key="1">
    <source>
        <dbReference type="EMBL" id="URW76682.1"/>
    </source>
</evidence>
<gene>
    <name evidence="1" type="ORF">M9980_05590</name>
</gene>
<keyword evidence="2" id="KW-1185">Reference proteome</keyword>
<organism evidence="1 2">
    <name type="scientific">Sphingomonas donggukensis</name>
    <dbReference type="NCBI Taxonomy" id="2949093"/>
    <lineage>
        <taxon>Bacteria</taxon>
        <taxon>Pseudomonadati</taxon>
        <taxon>Pseudomonadota</taxon>
        <taxon>Alphaproteobacteria</taxon>
        <taxon>Sphingomonadales</taxon>
        <taxon>Sphingomonadaceae</taxon>
        <taxon>Sphingomonas</taxon>
    </lineage>
</organism>